<accession>A0AAV3R1S0</accession>
<comment type="caution">
    <text evidence="2">The sequence shown here is derived from an EMBL/GenBank/DDBJ whole genome shotgun (WGS) entry which is preliminary data.</text>
</comment>
<feature type="region of interest" description="Disordered" evidence="1">
    <location>
        <begin position="68"/>
        <end position="117"/>
    </location>
</feature>
<sequence>MSSSSSAFVVSDGHQNTIPNHRNNNSRSGRNSSPTSNLCQSYSLPPPWTQWQQWATPLCPYPTTTWSRTPPSTIQTSSNGPNHSSLLASRPQTQQAHFTSRGQTHSNNGSPHTVPAQPLTTSLQAQMHHPTDIQSALHTLSINEPDEQWYMNTGETSHMLMNGGMQFRFSCPHTSPH</sequence>
<evidence type="ECO:0000313" key="2">
    <source>
        <dbReference type="EMBL" id="GAA0168327.1"/>
    </source>
</evidence>
<protein>
    <submittedName>
        <fullName evidence="2">Uncharacterized protein</fullName>
    </submittedName>
</protein>
<keyword evidence="3" id="KW-1185">Reference proteome</keyword>
<evidence type="ECO:0000313" key="3">
    <source>
        <dbReference type="Proteomes" id="UP001454036"/>
    </source>
</evidence>
<dbReference type="EMBL" id="BAABME010006425">
    <property type="protein sequence ID" value="GAA0168327.1"/>
    <property type="molecule type" value="Genomic_DNA"/>
</dbReference>
<gene>
    <name evidence="2" type="ORF">LIER_23072</name>
</gene>
<feature type="compositionally biased region" description="Polar residues" evidence="1">
    <location>
        <begin position="74"/>
        <end position="111"/>
    </location>
</feature>
<reference evidence="2 3" key="1">
    <citation type="submission" date="2024-01" db="EMBL/GenBank/DDBJ databases">
        <title>The complete chloroplast genome sequence of Lithospermum erythrorhizon: insights into the phylogenetic relationship among Boraginaceae species and the maternal lineages of purple gromwells.</title>
        <authorList>
            <person name="Okada T."/>
            <person name="Watanabe K."/>
        </authorList>
    </citation>
    <scope>NUCLEOTIDE SEQUENCE [LARGE SCALE GENOMIC DNA]</scope>
</reference>
<feature type="region of interest" description="Disordered" evidence="1">
    <location>
        <begin position="1"/>
        <end position="38"/>
    </location>
</feature>
<dbReference type="AlphaFoldDB" id="A0AAV3R1S0"/>
<name>A0AAV3R1S0_LITER</name>
<feature type="compositionally biased region" description="Low complexity" evidence="1">
    <location>
        <begin position="20"/>
        <end position="37"/>
    </location>
</feature>
<organism evidence="2 3">
    <name type="scientific">Lithospermum erythrorhizon</name>
    <name type="common">Purple gromwell</name>
    <name type="synonym">Lithospermum officinale var. erythrorhizon</name>
    <dbReference type="NCBI Taxonomy" id="34254"/>
    <lineage>
        <taxon>Eukaryota</taxon>
        <taxon>Viridiplantae</taxon>
        <taxon>Streptophyta</taxon>
        <taxon>Embryophyta</taxon>
        <taxon>Tracheophyta</taxon>
        <taxon>Spermatophyta</taxon>
        <taxon>Magnoliopsida</taxon>
        <taxon>eudicotyledons</taxon>
        <taxon>Gunneridae</taxon>
        <taxon>Pentapetalae</taxon>
        <taxon>asterids</taxon>
        <taxon>lamiids</taxon>
        <taxon>Boraginales</taxon>
        <taxon>Boraginaceae</taxon>
        <taxon>Boraginoideae</taxon>
        <taxon>Lithospermeae</taxon>
        <taxon>Lithospermum</taxon>
    </lineage>
</organism>
<evidence type="ECO:0000256" key="1">
    <source>
        <dbReference type="SAM" id="MobiDB-lite"/>
    </source>
</evidence>
<proteinExistence type="predicted"/>
<dbReference type="Proteomes" id="UP001454036">
    <property type="component" value="Unassembled WGS sequence"/>
</dbReference>